<keyword evidence="2" id="KW-1185">Reference proteome</keyword>
<organism evidence="1 2">
    <name type="scientific">Phialemonium thermophilum</name>
    <dbReference type="NCBI Taxonomy" id="223376"/>
    <lineage>
        <taxon>Eukaryota</taxon>
        <taxon>Fungi</taxon>
        <taxon>Dikarya</taxon>
        <taxon>Ascomycota</taxon>
        <taxon>Pezizomycotina</taxon>
        <taxon>Sordariomycetes</taxon>
        <taxon>Sordariomycetidae</taxon>
        <taxon>Cephalothecales</taxon>
        <taxon>Cephalothecaceae</taxon>
        <taxon>Phialemonium</taxon>
    </lineage>
</organism>
<name>A0ABR3WAT9_9PEZI</name>
<accession>A0ABR3WAT9</accession>
<dbReference type="EMBL" id="JAZHXJ010000562">
    <property type="protein sequence ID" value="KAL1857453.1"/>
    <property type="molecule type" value="Genomic_DNA"/>
</dbReference>
<evidence type="ECO:0000313" key="1">
    <source>
        <dbReference type="EMBL" id="KAL1857453.1"/>
    </source>
</evidence>
<protein>
    <submittedName>
        <fullName evidence="1">Uncharacterized protein</fullName>
    </submittedName>
</protein>
<dbReference type="Proteomes" id="UP001586593">
    <property type="component" value="Unassembled WGS sequence"/>
</dbReference>
<gene>
    <name evidence="1" type="ORF">VTK73DRAFT_8092</name>
</gene>
<evidence type="ECO:0000313" key="2">
    <source>
        <dbReference type="Proteomes" id="UP001586593"/>
    </source>
</evidence>
<comment type="caution">
    <text evidence="1">The sequence shown here is derived from an EMBL/GenBank/DDBJ whole genome shotgun (WGS) entry which is preliminary data.</text>
</comment>
<proteinExistence type="predicted"/>
<reference evidence="1 2" key="1">
    <citation type="journal article" date="2024" name="Commun. Biol.">
        <title>Comparative genomic analysis of thermophilic fungi reveals convergent evolutionary adaptations and gene losses.</title>
        <authorList>
            <person name="Steindorff A.S."/>
            <person name="Aguilar-Pontes M.V."/>
            <person name="Robinson A.J."/>
            <person name="Andreopoulos B."/>
            <person name="LaButti K."/>
            <person name="Kuo A."/>
            <person name="Mondo S."/>
            <person name="Riley R."/>
            <person name="Otillar R."/>
            <person name="Haridas S."/>
            <person name="Lipzen A."/>
            <person name="Grimwood J."/>
            <person name="Schmutz J."/>
            <person name="Clum A."/>
            <person name="Reid I.D."/>
            <person name="Moisan M.C."/>
            <person name="Butler G."/>
            <person name="Nguyen T.T.M."/>
            <person name="Dewar K."/>
            <person name="Conant G."/>
            <person name="Drula E."/>
            <person name="Henrissat B."/>
            <person name="Hansel C."/>
            <person name="Singer S."/>
            <person name="Hutchinson M.I."/>
            <person name="de Vries R.P."/>
            <person name="Natvig D.O."/>
            <person name="Powell A.J."/>
            <person name="Tsang A."/>
            <person name="Grigoriev I.V."/>
        </authorList>
    </citation>
    <scope>NUCLEOTIDE SEQUENCE [LARGE SCALE GENOMIC DNA]</scope>
    <source>
        <strain evidence="1 2">ATCC 24622</strain>
    </source>
</reference>
<sequence>MRSSRPPWVRKERWIDVSSPRRASRSRNKHEVGVCSFYRFGESPCAGLWLFVDPRDGHSWIVRAYSRSSAVNLVLWPVDPPDPPSATPRTDSNTAGSDRRANIQALLHEWELVGEGQFRLDSGGGRAVGRFVSAAWHALTCYCATWRAGDETTTPYIPYGVVWRVETKQPGGEREDERAVGP</sequence>